<dbReference type="Gramene" id="TuG1812G0100001005.01.T02">
    <property type="protein sequence ID" value="TuG1812G0100001005.01.T02"/>
    <property type="gene ID" value="TuG1812G0100001005.01"/>
</dbReference>
<evidence type="ECO:0000313" key="3">
    <source>
        <dbReference type="Proteomes" id="UP000015106"/>
    </source>
</evidence>
<feature type="region of interest" description="Disordered" evidence="1">
    <location>
        <begin position="53"/>
        <end position="72"/>
    </location>
</feature>
<reference evidence="3" key="1">
    <citation type="journal article" date="2013" name="Nature">
        <title>Draft genome of the wheat A-genome progenitor Triticum urartu.</title>
        <authorList>
            <person name="Ling H.Q."/>
            <person name="Zhao S."/>
            <person name="Liu D."/>
            <person name="Wang J."/>
            <person name="Sun H."/>
            <person name="Zhang C."/>
            <person name="Fan H."/>
            <person name="Li D."/>
            <person name="Dong L."/>
            <person name="Tao Y."/>
            <person name="Gao C."/>
            <person name="Wu H."/>
            <person name="Li Y."/>
            <person name="Cui Y."/>
            <person name="Guo X."/>
            <person name="Zheng S."/>
            <person name="Wang B."/>
            <person name="Yu K."/>
            <person name="Liang Q."/>
            <person name="Yang W."/>
            <person name="Lou X."/>
            <person name="Chen J."/>
            <person name="Feng M."/>
            <person name="Jian J."/>
            <person name="Zhang X."/>
            <person name="Luo G."/>
            <person name="Jiang Y."/>
            <person name="Liu J."/>
            <person name="Wang Z."/>
            <person name="Sha Y."/>
            <person name="Zhang B."/>
            <person name="Wu H."/>
            <person name="Tang D."/>
            <person name="Shen Q."/>
            <person name="Xue P."/>
            <person name="Zou S."/>
            <person name="Wang X."/>
            <person name="Liu X."/>
            <person name="Wang F."/>
            <person name="Yang Y."/>
            <person name="An X."/>
            <person name="Dong Z."/>
            <person name="Zhang K."/>
            <person name="Zhang X."/>
            <person name="Luo M.C."/>
            <person name="Dvorak J."/>
            <person name="Tong Y."/>
            <person name="Wang J."/>
            <person name="Yang H."/>
            <person name="Li Z."/>
            <person name="Wang D."/>
            <person name="Zhang A."/>
            <person name="Wang J."/>
        </authorList>
    </citation>
    <scope>NUCLEOTIDE SEQUENCE</scope>
    <source>
        <strain evidence="3">cv. G1812</strain>
    </source>
</reference>
<reference evidence="2" key="2">
    <citation type="submission" date="2018-03" db="EMBL/GenBank/DDBJ databases">
        <title>The Triticum urartu genome reveals the dynamic nature of wheat genome evolution.</title>
        <authorList>
            <person name="Ling H."/>
            <person name="Ma B."/>
            <person name="Shi X."/>
            <person name="Liu H."/>
            <person name="Dong L."/>
            <person name="Sun H."/>
            <person name="Cao Y."/>
            <person name="Gao Q."/>
            <person name="Zheng S."/>
            <person name="Li Y."/>
            <person name="Yu Y."/>
            <person name="Du H."/>
            <person name="Qi M."/>
            <person name="Li Y."/>
            <person name="Yu H."/>
            <person name="Cui Y."/>
            <person name="Wang N."/>
            <person name="Chen C."/>
            <person name="Wu H."/>
            <person name="Zhao Y."/>
            <person name="Zhang J."/>
            <person name="Li Y."/>
            <person name="Zhou W."/>
            <person name="Zhang B."/>
            <person name="Hu W."/>
            <person name="Eijk M."/>
            <person name="Tang J."/>
            <person name="Witsenboer H."/>
            <person name="Zhao S."/>
            <person name="Li Z."/>
            <person name="Zhang A."/>
            <person name="Wang D."/>
            <person name="Liang C."/>
        </authorList>
    </citation>
    <scope>NUCLEOTIDE SEQUENCE [LARGE SCALE GENOMIC DNA]</scope>
    <source>
        <strain evidence="2">cv. G1812</strain>
    </source>
</reference>
<accession>A0A8R7JWZ3</accession>
<reference evidence="2" key="3">
    <citation type="submission" date="2022-06" db="UniProtKB">
        <authorList>
            <consortium name="EnsemblPlants"/>
        </authorList>
    </citation>
    <scope>IDENTIFICATION</scope>
</reference>
<name>A0A8R7JWZ3_TRIUA</name>
<proteinExistence type="predicted"/>
<evidence type="ECO:0000256" key="1">
    <source>
        <dbReference type="SAM" id="MobiDB-lite"/>
    </source>
</evidence>
<sequence>CAQTSTCSSGRCFTAVAVSSGTSAGGGWCGECRRTWVCPAVTTAGVAAPVHRDQQEGGHRQDPLEPHAGGHVRTNINKMTDKFSALQLKVMEVNALFTMKQNHSSKDLLGQQGQVHDGAPKHHVNMVMSGC</sequence>
<evidence type="ECO:0000313" key="2">
    <source>
        <dbReference type="EnsemblPlants" id="TuG1812G0100001005.01.T02"/>
    </source>
</evidence>
<keyword evidence="3" id="KW-1185">Reference proteome</keyword>
<dbReference type="Proteomes" id="UP000015106">
    <property type="component" value="Chromosome 1"/>
</dbReference>
<protein>
    <submittedName>
        <fullName evidence="2">Uncharacterized protein</fullName>
    </submittedName>
</protein>
<feature type="compositionally biased region" description="Basic and acidic residues" evidence="1">
    <location>
        <begin position="53"/>
        <end position="65"/>
    </location>
</feature>
<organism evidence="2 3">
    <name type="scientific">Triticum urartu</name>
    <name type="common">Red wild einkorn</name>
    <name type="synonym">Crithodium urartu</name>
    <dbReference type="NCBI Taxonomy" id="4572"/>
    <lineage>
        <taxon>Eukaryota</taxon>
        <taxon>Viridiplantae</taxon>
        <taxon>Streptophyta</taxon>
        <taxon>Embryophyta</taxon>
        <taxon>Tracheophyta</taxon>
        <taxon>Spermatophyta</taxon>
        <taxon>Magnoliopsida</taxon>
        <taxon>Liliopsida</taxon>
        <taxon>Poales</taxon>
        <taxon>Poaceae</taxon>
        <taxon>BOP clade</taxon>
        <taxon>Pooideae</taxon>
        <taxon>Triticodae</taxon>
        <taxon>Triticeae</taxon>
        <taxon>Triticinae</taxon>
        <taxon>Triticum</taxon>
    </lineage>
</organism>
<dbReference type="EnsemblPlants" id="TuG1812G0100001005.01.T02">
    <property type="protein sequence ID" value="TuG1812G0100001005.01.T02"/>
    <property type="gene ID" value="TuG1812G0100001005.01"/>
</dbReference>
<dbReference type="AlphaFoldDB" id="A0A8R7JWZ3"/>